<proteinExistence type="predicted"/>
<dbReference type="PROSITE" id="PS51257">
    <property type="entry name" value="PROKAR_LIPOPROTEIN"/>
    <property type="match status" value="1"/>
</dbReference>
<sequence>MTRRTVARWAAAAAGAVAVAALAACGSDGSTESVTTSPFAPATGSGTAASTTASPVAVAAGCTASDLSLRLGREEGSAGSVTIPIVFTNTGGRACTLHGFPGVSYVTGEKGTEVGAAASQSGDTGTAVSLSPGGRASATVRAVQVLNYPADKCDPTPVAGLRVYPPNTEDALYAARPGTGCAQYGVDQLQVTSAAAQ</sequence>
<feature type="chain" id="PRO_5046729703" evidence="1">
    <location>
        <begin position="24"/>
        <end position="197"/>
    </location>
</feature>
<reference evidence="4" key="1">
    <citation type="journal article" date="2019" name="Int. J. Syst. Evol. Microbiol.">
        <title>The Global Catalogue of Microorganisms (GCM) 10K type strain sequencing project: providing services to taxonomists for standard genome sequencing and annotation.</title>
        <authorList>
            <consortium name="The Broad Institute Genomics Platform"/>
            <consortium name="The Broad Institute Genome Sequencing Center for Infectious Disease"/>
            <person name="Wu L."/>
            <person name="Ma J."/>
        </authorList>
    </citation>
    <scope>NUCLEOTIDE SEQUENCE [LARGE SCALE GENOMIC DNA]</scope>
    <source>
        <strain evidence="4">JCM 32206</strain>
    </source>
</reference>
<dbReference type="Proteomes" id="UP001501183">
    <property type="component" value="Unassembled WGS sequence"/>
</dbReference>
<dbReference type="Pfam" id="PF14016">
    <property type="entry name" value="DUF4232"/>
    <property type="match status" value="1"/>
</dbReference>
<name>A0ABP8NR94_9NOCA</name>
<feature type="signal peptide" evidence="1">
    <location>
        <begin position="1"/>
        <end position="23"/>
    </location>
</feature>
<dbReference type="RefSeq" id="WP_345341243.1">
    <property type="nucleotide sequence ID" value="NZ_BAABFB010000008.1"/>
</dbReference>
<gene>
    <name evidence="3" type="ORF">GCM10023094_02360</name>
</gene>
<dbReference type="InterPro" id="IPR025326">
    <property type="entry name" value="DUF4232"/>
</dbReference>
<comment type="caution">
    <text evidence="3">The sequence shown here is derived from an EMBL/GenBank/DDBJ whole genome shotgun (WGS) entry which is preliminary data.</text>
</comment>
<dbReference type="EMBL" id="BAABFB010000008">
    <property type="protein sequence ID" value="GAA4471513.1"/>
    <property type="molecule type" value="Genomic_DNA"/>
</dbReference>
<evidence type="ECO:0000256" key="1">
    <source>
        <dbReference type="SAM" id="SignalP"/>
    </source>
</evidence>
<accession>A0ABP8NR94</accession>
<evidence type="ECO:0000313" key="4">
    <source>
        <dbReference type="Proteomes" id="UP001501183"/>
    </source>
</evidence>
<evidence type="ECO:0000313" key="3">
    <source>
        <dbReference type="EMBL" id="GAA4471513.1"/>
    </source>
</evidence>
<protein>
    <submittedName>
        <fullName evidence="3">DUF4232 domain-containing protein</fullName>
    </submittedName>
</protein>
<keyword evidence="4" id="KW-1185">Reference proteome</keyword>
<keyword evidence="1" id="KW-0732">Signal</keyword>
<feature type="domain" description="DUF4232" evidence="2">
    <location>
        <begin position="62"/>
        <end position="193"/>
    </location>
</feature>
<organism evidence="3 4">
    <name type="scientific">Rhodococcus olei</name>
    <dbReference type="NCBI Taxonomy" id="2161675"/>
    <lineage>
        <taxon>Bacteria</taxon>
        <taxon>Bacillati</taxon>
        <taxon>Actinomycetota</taxon>
        <taxon>Actinomycetes</taxon>
        <taxon>Mycobacteriales</taxon>
        <taxon>Nocardiaceae</taxon>
        <taxon>Rhodococcus</taxon>
    </lineage>
</organism>
<evidence type="ECO:0000259" key="2">
    <source>
        <dbReference type="Pfam" id="PF14016"/>
    </source>
</evidence>